<feature type="non-terminal residue" evidence="2">
    <location>
        <position position="377"/>
    </location>
</feature>
<gene>
    <name evidence="2" type="ORF">IE077_002104</name>
</gene>
<proteinExistence type="predicted"/>
<accession>A0ABQ7J4M6</accession>
<dbReference type="EMBL" id="JADAQX010001082">
    <property type="protein sequence ID" value="KAF8818375.1"/>
    <property type="molecule type" value="Genomic_DNA"/>
</dbReference>
<reference evidence="2 3" key="1">
    <citation type="journal article" date="2020" name="bioRxiv">
        <title>Metabolic contributions of an alphaproteobacterial endosymbiont in the apicomplexan Cardiosporidium cionae.</title>
        <authorList>
            <person name="Hunter E.S."/>
            <person name="Paight C.J."/>
            <person name="Lane C.E."/>
        </authorList>
    </citation>
    <scope>NUCLEOTIDE SEQUENCE [LARGE SCALE GENOMIC DNA]</scope>
    <source>
        <strain evidence="2">ESH_2018</strain>
    </source>
</reference>
<protein>
    <submittedName>
        <fullName evidence="2">Uncharacterized protein</fullName>
    </submittedName>
</protein>
<evidence type="ECO:0000313" key="3">
    <source>
        <dbReference type="Proteomes" id="UP000823046"/>
    </source>
</evidence>
<evidence type="ECO:0000313" key="2">
    <source>
        <dbReference type="EMBL" id="KAF8818375.1"/>
    </source>
</evidence>
<dbReference type="Proteomes" id="UP000823046">
    <property type="component" value="Unassembled WGS sequence"/>
</dbReference>
<keyword evidence="3" id="KW-1185">Reference proteome</keyword>
<evidence type="ECO:0000256" key="1">
    <source>
        <dbReference type="SAM" id="MobiDB-lite"/>
    </source>
</evidence>
<name>A0ABQ7J4M6_9APIC</name>
<organism evidence="2 3">
    <name type="scientific">Cardiosporidium cionae</name>
    <dbReference type="NCBI Taxonomy" id="476202"/>
    <lineage>
        <taxon>Eukaryota</taxon>
        <taxon>Sar</taxon>
        <taxon>Alveolata</taxon>
        <taxon>Apicomplexa</taxon>
        <taxon>Aconoidasida</taxon>
        <taxon>Nephromycida</taxon>
        <taxon>Cardiosporidium</taxon>
    </lineage>
</organism>
<sequence>MNENHRDFRQLVLSMGQSTKEKVNATEITSTKPKVEENGDKSPGAPTLSVSIVKTENLESTGPSYFQIECDQVVHTTPLSEGFSSDVNYEFSFSRYTPHSWIRFSIWHKRNWFGLQRMQREDRCGSEAYYNVNQLGSNKNEEVWLDLISNSILNSRIKAIIKIKGKMATNSKAGKKARAQLSHGVSTRQSPLKGSESEAIGLEKTLKRRPGNSDRKIKTALLHTEKLLDINGENNTTVKENCLNKSMKGQNTLDLVETMRLNYSFANKAQALPIMLANSPCGENFNSAPAFGGNASRGNFAREPKNTFASVSAMIDPFSASVAPPVKSTVDVIDPFSASVAPPLKSTVDVIDPFFDISSASVAPPVKSTVDVIDPFS</sequence>
<feature type="region of interest" description="Disordered" evidence="1">
    <location>
        <begin position="17"/>
        <end position="48"/>
    </location>
</feature>
<comment type="caution">
    <text evidence="2">The sequence shown here is derived from an EMBL/GenBank/DDBJ whole genome shotgun (WGS) entry which is preliminary data.</text>
</comment>